<keyword evidence="2" id="KW-1133">Transmembrane helix</keyword>
<dbReference type="Gene3D" id="2.60.120.200">
    <property type="match status" value="1"/>
</dbReference>
<feature type="chain" id="PRO_5040438726" evidence="3">
    <location>
        <begin position="22"/>
        <end position="391"/>
    </location>
</feature>
<dbReference type="PROSITE" id="PS51762">
    <property type="entry name" value="GH16_2"/>
    <property type="match status" value="1"/>
</dbReference>
<comment type="caution">
    <text evidence="5">The sequence shown here is derived from an EMBL/GenBank/DDBJ whole genome shotgun (WGS) entry which is preliminary data.</text>
</comment>
<name>A0A9P5NEC5_GYMJU</name>
<gene>
    <name evidence="5" type="ORF">CPB84DRAFT_1688275</name>
</gene>
<feature type="domain" description="GH16" evidence="4">
    <location>
        <begin position="4"/>
        <end position="287"/>
    </location>
</feature>
<reference evidence="5" key="1">
    <citation type="submission" date="2020-11" db="EMBL/GenBank/DDBJ databases">
        <authorList>
            <consortium name="DOE Joint Genome Institute"/>
            <person name="Ahrendt S."/>
            <person name="Riley R."/>
            <person name="Andreopoulos W."/>
            <person name="LaButti K."/>
            <person name="Pangilinan J."/>
            <person name="Ruiz-duenas F.J."/>
            <person name="Barrasa J.M."/>
            <person name="Sanchez-Garcia M."/>
            <person name="Camarero S."/>
            <person name="Miyauchi S."/>
            <person name="Serrano A."/>
            <person name="Linde D."/>
            <person name="Babiker R."/>
            <person name="Drula E."/>
            <person name="Ayuso-Fernandez I."/>
            <person name="Pacheco R."/>
            <person name="Padilla G."/>
            <person name="Ferreira P."/>
            <person name="Barriuso J."/>
            <person name="Kellner H."/>
            <person name="Castanera R."/>
            <person name="Alfaro M."/>
            <person name="Ramirez L."/>
            <person name="Pisabarro A.G."/>
            <person name="Kuo A."/>
            <person name="Tritt A."/>
            <person name="Lipzen A."/>
            <person name="He G."/>
            <person name="Yan M."/>
            <person name="Ng V."/>
            <person name="Cullen D."/>
            <person name="Martin F."/>
            <person name="Rosso M.-N."/>
            <person name="Henrissat B."/>
            <person name="Hibbett D."/>
            <person name="Martinez A.T."/>
            <person name="Grigoriev I.V."/>
        </authorList>
    </citation>
    <scope>NUCLEOTIDE SEQUENCE</scope>
    <source>
        <strain evidence="5">AH 44721</strain>
    </source>
</reference>
<evidence type="ECO:0000256" key="1">
    <source>
        <dbReference type="SAM" id="MobiDB-lite"/>
    </source>
</evidence>
<dbReference type="PANTHER" id="PTHR10963">
    <property type="entry name" value="GLYCOSYL HYDROLASE-RELATED"/>
    <property type="match status" value="1"/>
</dbReference>
<dbReference type="SUPFAM" id="SSF49899">
    <property type="entry name" value="Concanavalin A-like lectins/glucanases"/>
    <property type="match status" value="1"/>
</dbReference>
<proteinExistence type="predicted"/>
<dbReference type="Pfam" id="PF26113">
    <property type="entry name" value="GH16_XgeA"/>
    <property type="match status" value="1"/>
</dbReference>
<protein>
    <submittedName>
        <fullName evidence="5">Concanavalin A-like lectin/glucanase domain-containing protein</fullName>
    </submittedName>
</protein>
<dbReference type="GO" id="GO:0004553">
    <property type="term" value="F:hydrolase activity, hydrolyzing O-glycosyl compounds"/>
    <property type="evidence" value="ECO:0007669"/>
    <property type="project" value="InterPro"/>
</dbReference>
<feature type="transmembrane region" description="Helical" evidence="2">
    <location>
        <begin position="369"/>
        <end position="388"/>
    </location>
</feature>
<dbReference type="GO" id="GO:0009251">
    <property type="term" value="P:glucan catabolic process"/>
    <property type="evidence" value="ECO:0007669"/>
    <property type="project" value="TreeGrafter"/>
</dbReference>
<dbReference type="InterPro" id="IPR050546">
    <property type="entry name" value="Glycosyl_Hydrlase_16"/>
</dbReference>
<evidence type="ECO:0000259" key="4">
    <source>
        <dbReference type="PROSITE" id="PS51762"/>
    </source>
</evidence>
<dbReference type="InterPro" id="IPR000757">
    <property type="entry name" value="Beta-glucanase-like"/>
</dbReference>
<evidence type="ECO:0000256" key="2">
    <source>
        <dbReference type="SAM" id="Phobius"/>
    </source>
</evidence>
<feature type="compositionally biased region" description="Polar residues" evidence="1">
    <location>
        <begin position="349"/>
        <end position="361"/>
    </location>
</feature>
<dbReference type="Proteomes" id="UP000724874">
    <property type="component" value="Unassembled WGS sequence"/>
</dbReference>
<dbReference type="InterPro" id="IPR013320">
    <property type="entry name" value="ConA-like_dom_sf"/>
</dbReference>
<feature type="signal peptide" evidence="3">
    <location>
        <begin position="1"/>
        <end position="21"/>
    </location>
</feature>
<dbReference type="EMBL" id="JADNYJ010000157">
    <property type="protein sequence ID" value="KAF8878576.1"/>
    <property type="molecule type" value="Genomic_DNA"/>
</dbReference>
<keyword evidence="2" id="KW-0812">Transmembrane</keyword>
<keyword evidence="3" id="KW-0732">Signal</keyword>
<sequence length="391" mass="41927">MKNFQWSVAYVLGYLLCHVVAVYNPVREHSGQTFFDGWSYYGNVDNTTWGNVTFQDQANATSRGLTFVNSAGNAVIKVDNTTTISPAPIVNRDSIRLTSLDSYGLGSLFIIDAVHIPYGCSVWPSFWMYGMEDTWPLAGEIDIIEAINGMTNNQVALHTTPGCFQATNALQTGHTLETNCSKAQGCIVGESKPNSFGPGFAQAGGGVYALVMEPTGVSSWFWSRADIPDDIASATSSSTMDPSSWGTPSASYPSSACDFEQFFPPQNLVLLTTLCGHWAGVPSIYRSTCNTPTNSCINDNIFGNGSNYANAYWEIRYIRTYLNASLAAATTTSASTSPTADPATSDSAQPTKGPSNRTSSALQGVESPMFIGIVSSIIAMLFTSALAMTTW</sequence>
<dbReference type="PANTHER" id="PTHR10963:SF24">
    <property type="entry name" value="GLYCOSIDASE C21B10.07-RELATED"/>
    <property type="match status" value="1"/>
</dbReference>
<keyword evidence="6" id="KW-1185">Reference proteome</keyword>
<accession>A0A9P5NEC5</accession>
<dbReference type="AlphaFoldDB" id="A0A9P5NEC5"/>
<dbReference type="CDD" id="cd02181">
    <property type="entry name" value="GH16_fungal_Lam16A_glucanase"/>
    <property type="match status" value="1"/>
</dbReference>
<evidence type="ECO:0000256" key="3">
    <source>
        <dbReference type="SAM" id="SignalP"/>
    </source>
</evidence>
<feature type="region of interest" description="Disordered" evidence="1">
    <location>
        <begin position="333"/>
        <end position="361"/>
    </location>
</feature>
<dbReference type="OrthoDB" id="192832at2759"/>
<organism evidence="5 6">
    <name type="scientific">Gymnopilus junonius</name>
    <name type="common">Spectacular rustgill mushroom</name>
    <name type="synonym">Gymnopilus spectabilis subsp. junonius</name>
    <dbReference type="NCBI Taxonomy" id="109634"/>
    <lineage>
        <taxon>Eukaryota</taxon>
        <taxon>Fungi</taxon>
        <taxon>Dikarya</taxon>
        <taxon>Basidiomycota</taxon>
        <taxon>Agaricomycotina</taxon>
        <taxon>Agaricomycetes</taxon>
        <taxon>Agaricomycetidae</taxon>
        <taxon>Agaricales</taxon>
        <taxon>Agaricineae</taxon>
        <taxon>Hymenogastraceae</taxon>
        <taxon>Gymnopilus</taxon>
    </lineage>
</organism>
<keyword evidence="2" id="KW-0472">Membrane</keyword>
<evidence type="ECO:0000313" key="6">
    <source>
        <dbReference type="Proteomes" id="UP000724874"/>
    </source>
</evidence>
<feature type="compositionally biased region" description="Low complexity" evidence="1">
    <location>
        <begin position="333"/>
        <end position="348"/>
    </location>
</feature>
<evidence type="ECO:0000313" key="5">
    <source>
        <dbReference type="EMBL" id="KAF8878576.1"/>
    </source>
</evidence>